<dbReference type="GO" id="GO:0007254">
    <property type="term" value="P:JNK cascade"/>
    <property type="evidence" value="ECO:0007669"/>
    <property type="project" value="TreeGrafter"/>
</dbReference>
<dbReference type="Pfam" id="PF07714">
    <property type="entry name" value="PK_Tyr_Ser-Thr"/>
    <property type="match status" value="1"/>
</dbReference>
<evidence type="ECO:0000259" key="6">
    <source>
        <dbReference type="PROSITE" id="PS50011"/>
    </source>
</evidence>
<evidence type="ECO:0000256" key="1">
    <source>
        <dbReference type="ARBA" id="ARBA00022527"/>
    </source>
</evidence>
<dbReference type="GO" id="GO:0006955">
    <property type="term" value="P:immune response"/>
    <property type="evidence" value="ECO:0007669"/>
    <property type="project" value="TreeGrafter"/>
</dbReference>
<organism evidence="7 8">
    <name type="scientific">Acaulospora morrowiae</name>
    <dbReference type="NCBI Taxonomy" id="94023"/>
    <lineage>
        <taxon>Eukaryota</taxon>
        <taxon>Fungi</taxon>
        <taxon>Fungi incertae sedis</taxon>
        <taxon>Mucoromycota</taxon>
        <taxon>Glomeromycotina</taxon>
        <taxon>Glomeromycetes</taxon>
        <taxon>Diversisporales</taxon>
        <taxon>Acaulosporaceae</taxon>
        <taxon>Acaulospora</taxon>
    </lineage>
</organism>
<dbReference type="SUPFAM" id="SSF56112">
    <property type="entry name" value="Protein kinase-like (PK-like)"/>
    <property type="match status" value="1"/>
</dbReference>
<evidence type="ECO:0000313" key="8">
    <source>
        <dbReference type="Proteomes" id="UP000789342"/>
    </source>
</evidence>
<feature type="domain" description="Protein kinase" evidence="6">
    <location>
        <begin position="84"/>
        <end position="312"/>
    </location>
</feature>
<evidence type="ECO:0000313" key="7">
    <source>
        <dbReference type="EMBL" id="CAG8506680.1"/>
    </source>
</evidence>
<evidence type="ECO:0000256" key="5">
    <source>
        <dbReference type="ARBA" id="ARBA00022840"/>
    </source>
</evidence>
<reference evidence="7" key="1">
    <citation type="submission" date="2021-06" db="EMBL/GenBank/DDBJ databases">
        <authorList>
            <person name="Kallberg Y."/>
            <person name="Tangrot J."/>
            <person name="Rosling A."/>
        </authorList>
    </citation>
    <scope>NUCLEOTIDE SEQUENCE</scope>
    <source>
        <strain evidence="7">CL551</strain>
    </source>
</reference>
<dbReference type="InterPro" id="IPR000719">
    <property type="entry name" value="Prot_kinase_dom"/>
</dbReference>
<dbReference type="Proteomes" id="UP000789342">
    <property type="component" value="Unassembled WGS sequence"/>
</dbReference>
<dbReference type="InterPro" id="IPR001245">
    <property type="entry name" value="Ser-Thr/Tyr_kinase_cat_dom"/>
</dbReference>
<name>A0A9N9F2W5_9GLOM</name>
<dbReference type="GO" id="GO:0004709">
    <property type="term" value="F:MAP kinase kinase kinase activity"/>
    <property type="evidence" value="ECO:0007669"/>
    <property type="project" value="TreeGrafter"/>
</dbReference>
<evidence type="ECO:0000256" key="3">
    <source>
        <dbReference type="ARBA" id="ARBA00022741"/>
    </source>
</evidence>
<dbReference type="GO" id="GO:0005524">
    <property type="term" value="F:ATP binding"/>
    <property type="evidence" value="ECO:0007669"/>
    <property type="project" value="UniProtKB-KW"/>
</dbReference>
<evidence type="ECO:0000256" key="2">
    <source>
        <dbReference type="ARBA" id="ARBA00022679"/>
    </source>
</evidence>
<protein>
    <submittedName>
        <fullName evidence="7">2967_t:CDS:1</fullName>
    </submittedName>
</protein>
<dbReference type="Gene3D" id="1.10.510.10">
    <property type="entry name" value="Transferase(Phosphotransferase) domain 1"/>
    <property type="match status" value="2"/>
</dbReference>
<keyword evidence="3" id="KW-0547">Nucleotide-binding</keyword>
<sequence>MRTLMSSYMSNEESKHSKPYGKCQNCKYPRIGLLWCQPCESNKFKNEWGRWTSGVTVINAFIQEVQCTSQSACQIIEWIPYEDLTNVTFIRRGGFAKVSSAIWSKGPLLNWNENENEWVREENHMVALKELNYSSKMSKEFLAEIKNHANCNGIPRIIRYYGLSRNPKTNNYIMVMRYAPSGNLRDYLRENPTLIHKGALPEFKSDFPKILKELITKCWDNNPSNRPDANKIHESFLEMCHMSREDFQYHFKNLPPFITNTNWPDDQKYRSRELLPSRNIFSQTTRNYVFSSDVVSGPYSDSNILSVNTTMS</sequence>
<keyword evidence="1" id="KW-0723">Serine/threonine-protein kinase</keyword>
<keyword evidence="5" id="KW-0067">ATP-binding</keyword>
<dbReference type="EMBL" id="CAJVPV010001731">
    <property type="protein sequence ID" value="CAG8506680.1"/>
    <property type="molecule type" value="Genomic_DNA"/>
</dbReference>
<proteinExistence type="predicted"/>
<dbReference type="PROSITE" id="PS50011">
    <property type="entry name" value="PROTEIN_KINASE_DOM"/>
    <property type="match status" value="1"/>
</dbReference>
<dbReference type="PANTHER" id="PTHR46716">
    <property type="entry name" value="MITOGEN-ACTIVATED PROTEIN KINASE KINASE KINASE 7"/>
    <property type="match status" value="1"/>
</dbReference>
<keyword evidence="8" id="KW-1185">Reference proteome</keyword>
<dbReference type="AlphaFoldDB" id="A0A9N9F2W5"/>
<evidence type="ECO:0000256" key="4">
    <source>
        <dbReference type="ARBA" id="ARBA00022777"/>
    </source>
</evidence>
<dbReference type="InterPro" id="IPR011009">
    <property type="entry name" value="Kinase-like_dom_sf"/>
</dbReference>
<gene>
    <name evidence="7" type="ORF">AMORRO_LOCUS3523</name>
</gene>
<accession>A0A9N9F2W5</accession>
<keyword evidence="4" id="KW-0418">Kinase</keyword>
<keyword evidence="2" id="KW-0808">Transferase</keyword>
<dbReference type="PANTHER" id="PTHR46716:SF1">
    <property type="entry name" value="MITOGEN-ACTIVATED PROTEIN KINASE KINASE KINASE 7"/>
    <property type="match status" value="1"/>
</dbReference>
<comment type="caution">
    <text evidence="7">The sequence shown here is derived from an EMBL/GenBank/DDBJ whole genome shotgun (WGS) entry which is preliminary data.</text>
</comment>
<dbReference type="OrthoDB" id="2342367at2759"/>